<dbReference type="InterPro" id="IPR001509">
    <property type="entry name" value="Epimerase_deHydtase"/>
</dbReference>
<protein>
    <recommendedName>
        <fullName evidence="4">NAD-dependent epimerase/dehydratase domain-containing protein</fullName>
    </recommendedName>
</protein>
<evidence type="ECO:0000256" key="3">
    <source>
        <dbReference type="SAM" id="MobiDB-lite"/>
    </source>
</evidence>
<accession>A0A2K1IIA6</accession>
<proteinExistence type="inferred from homology"/>
<evidence type="ECO:0000313" key="7">
    <source>
        <dbReference type="Proteomes" id="UP000006727"/>
    </source>
</evidence>
<dbReference type="Proteomes" id="UP000006727">
    <property type="component" value="Chromosome 23"/>
</dbReference>
<dbReference type="PANTHER" id="PTHR43574">
    <property type="entry name" value="EPIMERASE-RELATED"/>
    <property type="match status" value="1"/>
</dbReference>
<feature type="region of interest" description="Disordered" evidence="3">
    <location>
        <begin position="1"/>
        <end position="24"/>
    </location>
</feature>
<keyword evidence="7" id="KW-1185">Reference proteome</keyword>
<dbReference type="AlphaFoldDB" id="A0A2K1IIA6"/>
<dbReference type="Gramene" id="Pp3c23_6850V3.1">
    <property type="protein sequence ID" value="Pp3c23_6850V3.1"/>
    <property type="gene ID" value="Pp3c23_6850"/>
</dbReference>
<dbReference type="InterPro" id="IPR036291">
    <property type="entry name" value="NAD(P)-bd_dom_sf"/>
</dbReference>
<reference evidence="6" key="3">
    <citation type="submission" date="2020-12" db="UniProtKB">
        <authorList>
            <consortium name="EnsemblPlants"/>
        </authorList>
    </citation>
    <scope>IDENTIFICATION</scope>
</reference>
<evidence type="ECO:0000256" key="1">
    <source>
        <dbReference type="ARBA" id="ARBA00007637"/>
    </source>
</evidence>
<dbReference type="SUPFAM" id="SSF51735">
    <property type="entry name" value="NAD(P)-binding Rossmann-fold domains"/>
    <property type="match status" value="1"/>
</dbReference>
<reference evidence="5 7" key="2">
    <citation type="journal article" date="2018" name="Plant J.">
        <title>The Physcomitrella patens chromosome-scale assembly reveals moss genome structure and evolution.</title>
        <authorList>
            <person name="Lang D."/>
            <person name="Ullrich K.K."/>
            <person name="Murat F."/>
            <person name="Fuchs J."/>
            <person name="Jenkins J."/>
            <person name="Haas F.B."/>
            <person name="Piednoel M."/>
            <person name="Gundlach H."/>
            <person name="Van Bel M."/>
            <person name="Meyberg R."/>
            <person name="Vives C."/>
            <person name="Morata J."/>
            <person name="Symeonidi A."/>
            <person name="Hiss M."/>
            <person name="Muchero W."/>
            <person name="Kamisugi Y."/>
            <person name="Saleh O."/>
            <person name="Blanc G."/>
            <person name="Decker E.L."/>
            <person name="van Gessel N."/>
            <person name="Grimwood J."/>
            <person name="Hayes R.D."/>
            <person name="Graham S.W."/>
            <person name="Gunter L.E."/>
            <person name="McDaniel S.F."/>
            <person name="Hoernstein S.N.W."/>
            <person name="Larsson A."/>
            <person name="Li F.W."/>
            <person name="Perroud P.F."/>
            <person name="Phillips J."/>
            <person name="Ranjan P."/>
            <person name="Rokshar D.S."/>
            <person name="Rothfels C.J."/>
            <person name="Schneider L."/>
            <person name="Shu S."/>
            <person name="Stevenson D.W."/>
            <person name="Thummler F."/>
            <person name="Tillich M."/>
            <person name="Villarreal Aguilar J.C."/>
            <person name="Widiez T."/>
            <person name="Wong G.K."/>
            <person name="Wymore A."/>
            <person name="Zhang Y."/>
            <person name="Zimmer A.D."/>
            <person name="Quatrano R.S."/>
            <person name="Mayer K.F.X."/>
            <person name="Goodstein D."/>
            <person name="Casacuberta J.M."/>
            <person name="Vandepoele K."/>
            <person name="Reski R."/>
            <person name="Cuming A.C."/>
            <person name="Tuskan G.A."/>
            <person name="Maumus F."/>
            <person name="Salse J."/>
            <person name="Schmutz J."/>
            <person name="Rensing S.A."/>
        </authorList>
    </citation>
    <scope>NUCLEOTIDE SEQUENCE [LARGE SCALE GENOMIC DNA]</scope>
    <source>
        <strain evidence="6 7">cv. Gransden 2004</strain>
    </source>
</reference>
<organism evidence="5">
    <name type="scientific">Physcomitrium patens</name>
    <name type="common">Spreading-leaved earth moss</name>
    <name type="synonym">Physcomitrella patens</name>
    <dbReference type="NCBI Taxonomy" id="3218"/>
    <lineage>
        <taxon>Eukaryota</taxon>
        <taxon>Viridiplantae</taxon>
        <taxon>Streptophyta</taxon>
        <taxon>Embryophyta</taxon>
        <taxon>Bryophyta</taxon>
        <taxon>Bryophytina</taxon>
        <taxon>Bryopsida</taxon>
        <taxon>Funariidae</taxon>
        <taxon>Funariales</taxon>
        <taxon>Funariaceae</taxon>
        <taxon>Physcomitrium</taxon>
    </lineage>
</organism>
<dbReference type="PaxDb" id="3218-PP1S10_320V6.1"/>
<dbReference type="EnsemblPlants" id="Pp3c23_6850V3.1">
    <property type="protein sequence ID" value="Pp3c23_6850V3.1"/>
    <property type="gene ID" value="Pp3c23_6850"/>
</dbReference>
<sequence>MGHTLPTPYSHLAASGRREKAPSAFSRKTLTGTEHFEMWGDGKQTRSFTFIDKCVEGVMRLTKSNFQEPVNIGSDEMMRMNEMAEIVLSFDNKQLPIKHFSGP</sequence>
<keyword evidence="2" id="KW-0520">NAD</keyword>
<comment type="similarity">
    <text evidence="1">Belongs to the NAD(P)-dependent epimerase/dehydratase family.</text>
</comment>
<evidence type="ECO:0000256" key="2">
    <source>
        <dbReference type="ARBA" id="ARBA00023027"/>
    </source>
</evidence>
<evidence type="ECO:0000259" key="4">
    <source>
        <dbReference type="Pfam" id="PF01370"/>
    </source>
</evidence>
<reference evidence="5 7" key="1">
    <citation type="journal article" date="2008" name="Science">
        <title>The Physcomitrella genome reveals evolutionary insights into the conquest of land by plants.</title>
        <authorList>
            <person name="Rensing S."/>
            <person name="Lang D."/>
            <person name="Zimmer A."/>
            <person name="Terry A."/>
            <person name="Salamov A."/>
            <person name="Shapiro H."/>
            <person name="Nishiyama T."/>
            <person name="Perroud P.-F."/>
            <person name="Lindquist E."/>
            <person name="Kamisugi Y."/>
            <person name="Tanahashi T."/>
            <person name="Sakakibara K."/>
            <person name="Fujita T."/>
            <person name="Oishi K."/>
            <person name="Shin-I T."/>
            <person name="Kuroki Y."/>
            <person name="Toyoda A."/>
            <person name="Suzuki Y."/>
            <person name="Hashimoto A."/>
            <person name="Yamaguchi K."/>
            <person name="Sugano A."/>
            <person name="Kohara Y."/>
            <person name="Fujiyama A."/>
            <person name="Anterola A."/>
            <person name="Aoki S."/>
            <person name="Ashton N."/>
            <person name="Barbazuk W.B."/>
            <person name="Barker E."/>
            <person name="Bennetzen J."/>
            <person name="Bezanilla M."/>
            <person name="Blankenship R."/>
            <person name="Cho S.H."/>
            <person name="Dutcher S."/>
            <person name="Estelle M."/>
            <person name="Fawcett J.A."/>
            <person name="Gundlach H."/>
            <person name="Hanada K."/>
            <person name="Heyl A."/>
            <person name="Hicks K.A."/>
            <person name="Hugh J."/>
            <person name="Lohr M."/>
            <person name="Mayer K."/>
            <person name="Melkozernov A."/>
            <person name="Murata T."/>
            <person name="Nelson D."/>
            <person name="Pils B."/>
            <person name="Prigge M."/>
            <person name="Reiss B."/>
            <person name="Renner T."/>
            <person name="Rombauts S."/>
            <person name="Rushton P."/>
            <person name="Sanderfoot A."/>
            <person name="Schween G."/>
            <person name="Shiu S.-H."/>
            <person name="Stueber K."/>
            <person name="Theodoulou F.L."/>
            <person name="Tu H."/>
            <person name="Van de Peer Y."/>
            <person name="Verrier P.J."/>
            <person name="Waters E."/>
            <person name="Wood A."/>
            <person name="Yang L."/>
            <person name="Cove D."/>
            <person name="Cuming A."/>
            <person name="Hasebe M."/>
            <person name="Lucas S."/>
            <person name="Mishler D.B."/>
            <person name="Reski R."/>
            <person name="Grigoriev I."/>
            <person name="Quatrano R.S."/>
            <person name="Boore J.L."/>
        </authorList>
    </citation>
    <scope>NUCLEOTIDE SEQUENCE [LARGE SCALE GENOMIC DNA]</scope>
    <source>
        <strain evidence="6 7">cv. Gransden 2004</strain>
    </source>
</reference>
<evidence type="ECO:0000313" key="5">
    <source>
        <dbReference type="EMBL" id="PNR29011.1"/>
    </source>
</evidence>
<dbReference type="Gene3D" id="3.90.25.10">
    <property type="entry name" value="UDP-galactose 4-epimerase, domain 1"/>
    <property type="match status" value="2"/>
</dbReference>
<dbReference type="Pfam" id="PF01370">
    <property type="entry name" value="Epimerase"/>
    <property type="match status" value="1"/>
</dbReference>
<dbReference type="EMBL" id="ABEU02000023">
    <property type="protein sequence ID" value="PNR29011.1"/>
    <property type="molecule type" value="Genomic_DNA"/>
</dbReference>
<dbReference type="InParanoid" id="A0A2K1IIA6"/>
<name>A0A2K1IIA6_PHYPA</name>
<dbReference type="STRING" id="3218.A0A2K1IIA6"/>
<feature type="domain" description="NAD-dependent epimerase/dehydratase" evidence="4">
    <location>
        <begin position="7"/>
        <end position="73"/>
    </location>
</feature>
<gene>
    <name evidence="5" type="ORF">PHYPA_027703</name>
</gene>
<evidence type="ECO:0000313" key="6">
    <source>
        <dbReference type="EnsemblPlants" id="Pp3c23_6850V3.1"/>
    </source>
</evidence>